<protein>
    <submittedName>
        <fullName evidence="1">Uncharacterized protein</fullName>
    </submittedName>
</protein>
<reference evidence="1" key="1">
    <citation type="journal article" date="2013" name="Environ. Microbiol.">
        <title>Microbiota from the distal guts of lean and obese adolescents exhibit partial functional redundancy besides clear differences in community structure.</title>
        <authorList>
            <person name="Ferrer M."/>
            <person name="Ruiz A."/>
            <person name="Lanza F."/>
            <person name="Haange S.B."/>
            <person name="Oberbach A."/>
            <person name="Till H."/>
            <person name="Bargiela R."/>
            <person name="Campoy C."/>
            <person name="Segura M.T."/>
            <person name="Richter M."/>
            <person name="von Bergen M."/>
            <person name="Seifert J."/>
            <person name="Suarez A."/>
        </authorList>
    </citation>
    <scope>NUCLEOTIDE SEQUENCE</scope>
</reference>
<dbReference type="AlphaFoldDB" id="K1RZE9"/>
<name>K1RZE9_9ZZZZ</name>
<accession>K1RZE9</accession>
<feature type="non-terminal residue" evidence="1">
    <location>
        <position position="31"/>
    </location>
</feature>
<evidence type="ECO:0000313" key="1">
    <source>
        <dbReference type="EMBL" id="EKC53932.1"/>
    </source>
</evidence>
<gene>
    <name evidence="1" type="ORF">LEA_16115</name>
</gene>
<comment type="caution">
    <text evidence="1">The sequence shown here is derived from an EMBL/GenBank/DDBJ whole genome shotgun (WGS) entry which is preliminary data.</text>
</comment>
<proteinExistence type="predicted"/>
<sequence length="31" mass="3299">MNALALSTKELGSTEADLETFKRDAGITDLS</sequence>
<organism evidence="1">
    <name type="scientific">human gut metagenome</name>
    <dbReference type="NCBI Taxonomy" id="408170"/>
    <lineage>
        <taxon>unclassified sequences</taxon>
        <taxon>metagenomes</taxon>
        <taxon>organismal metagenomes</taxon>
    </lineage>
</organism>
<dbReference type="EMBL" id="AJWY01011010">
    <property type="protein sequence ID" value="EKC53932.1"/>
    <property type="molecule type" value="Genomic_DNA"/>
</dbReference>